<keyword evidence="2" id="KW-0614">Plasmid</keyword>
<keyword evidence="1" id="KW-0812">Transmembrane</keyword>
<feature type="transmembrane region" description="Helical" evidence="1">
    <location>
        <begin position="34"/>
        <end position="52"/>
    </location>
</feature>
<reference evidence="3" key="1">
    <citation type="journal article" date="2011" name="J. Bacteriol.">
        <title>Complete genome of the cellulolytic ruminal bacterium Ruminococcus albus 7.</title>
        <authorList>
            <person name="Suen G."/>
            <person name="Stevenson D.M."/>
            <person name="Bruce D.C."/>
            <person name="Chertkov O."/>
            <person name="Copeland A."/>
            <person name="Cheng J.F."/>
            <person name="Detter C."/>
            <person name="Detter J.C."/>
            <person name="Goodwin L.A."/>
            <person name="Han C.S."/>
            <person name="Hauser L.J."/>
            <person name="Ivanova N.N."/>
            <person name="Kyrpides N.C."/>
            <person name="Land M.L."/>
            <person name="Lapidus A."/>
            <person name="Lucas S."/>
            <person name="Ovchinnikova G."/>
            <person name="Pitluck S."/>
            <person name="Tapia R."/>
            <person name="Woyke T."/>
            <person name="Boyum J."/>
            <person name="Mead D."/>
            <person name="Weimer P.J."/>
        </authorList>
    </citation>
    <scope>NUCLEOTIDE SEQUENCE [LARGE SCALE GENOMIC DNA]</scope>
    <source>
        <strain evidence="3">ATCC 27210 / DSM 20455 / JCM 14654 / NCDO 2250 / 7</strain>
        <plasmid evidence="3">pRUMAL03</plasmid>
    </source>
</reference>
<keyword evidence="1" id="KW-0472">Membrane</keyword>
<protein>
    <submittedName>
        <fullName evidence="2">Uncharacterized protein</fullName>
    </submittedName>
</protein>
<organism evidence="2 3">
    <name type="scientific">Ruminococcus albus (strain ATCC 27210 / DSM 20455 / JCM 14654 / NCDO 2250 / 7)</name>
    <dbReference type="NCBI Taxonomy" id="697329"/>
    <lineage>
        <taxon>Bacteria</taxon>
        <taxon>Bacillati</taxon>
        <taxon>Bacillota</taxon>
        <taxon>Clostridia</taxon>
        <taxon>Eubacteriales</taxon>
        <taxon>Oscillospiraceae</taxon>
        <taxon>Ruminococcus</taxon>
    </lineage>
</organism>
<dbReference type="KEGG" id="ral:Rumal_3994"/>
<dbReference type="HOGENOM" id="CLU_209751_1_0_9"/>
<evidence type="ECO:0000256" key="1">
    <source>
        <dbReference type="SAM" id="Phobius"/>
    </source>
</evidence>
<name>E6UL71_RUMA7</name>
<feature type="transmembrane region" description="Helical" evidence="1">
    <location>
        <begin position="6"/>
        <end position="22"/>
    </location>
</feature>
<accession>E6UL71</accession>
<dbReference type="RefSeq" id="WP_013483954.1">
    <property type="nucleotide sequence ID" value="NC_014826.1"/>
</dbReference>
<dbReference type="Proteomes" id="UP000006919">
    <property type="component" value="Plasmid pRUMAL03"/>
</dbReference>
<geneLocation type="plasmid" evidence="2 3">
    <name>pRUMAL03</name>
</geneLocation>
<dbReference type="EMBL" id="CP002406">
    <property type="protein sequence ID" value="ADU24417.1"/>
    <property type="molecule type" value="Genomic_DNA"/>
</dbReference>
<gene>
    <name evidence="2" type="ordered locus">Rumal_3994</name>
</gene>
<dbReference type="AlphaFoldDB" id="E6UL71"/>
<proteinExistence type="predicted"/>
<keyword evidence="1" id="KW-1133">Transmembrane helix</keyword>
<sequence length="54" mass="5829">MGFFSMVFSFIIGILLIVFGFTRKSVSKAALIRAVTLIPGFALVGLAIWLGLPK</sequence>
<evidence type="ECO:0000313" key="3">
    <source>
        <dbReference type="Proteomes" id="UP000006919"/>
    </source>
</evidence>
<evidence type="ECO:0000313" key="2">
    <source>
        <dbReference type="EMBL" id="ADU24417.1"/>
    </source>
</evidence>